<feature type="transmembrane region" description="Helical" evidence="1">
    <location>
        <begin position="60"/>
        <end position="84"/>
    </location>
</feature>
<sequence length="203" mass="22670">MPHDYLVTFSPLTVHVILPGILLIVIVQVTGPLYGWGKYDFVQETGLCGITTESPFGCSYAIYLVLCLILPPLVIIAINGILLLNRIYKKRRAVMTPKRNIAAGNSNFLDPDKEVPSLVIFILLLIVFSLPRSIFDIAVMCEGFKDLQSILIFPVYFIDSLLNILLPVICLAMHPRTGILFWHALQRRRGSTAADIEMSTLNV</sequence>
<evidence type="ECO:0008006" key="4">
    <source>
        <dbReference type="Google" id="ProtNLM"/>
    </source>
</evidence>
<feature type="transmembrane region" description="Helical" evidence="1">
    <location>
        <begin position="12"/>
        <end position="34"/>
    </location>
</feature>
<evidence type="ECO:0000313" key="3">
    <source>
        <dbReference type="Proteomes" id="UP000807504"/>
    </source>
</evidence>
<feature type="transmembrane region" description="Helical" evidence="1">
    <location>
        <begin position="147"/>
        <end position="172"/>
    </location>
</feature>
<dbReference type="EMBL" id="JABXBU010000011">
    <property type="protein sequence ID" value="KAF8790485.1"/>
    <property type="molecule type" value="Genomic_DNA"/>
</dbReference>
<reference evidence="2" key="1">
    <citation type="journal article" date="2020" name="bioRxiv">
        <title>Chromosome-level reference genome of the European wasp spider Argiope bruennichi: a resource for studies on range expansion and evolutionary adaptation.</title>
        <authorList>
            <person name="Sheffer M.M."/>
            <person name="Hoppe A."/>
            <person name="Krehenwinkel H."/>
            <person name="Uhl G."/>
            <person name="Kuss A.W."/>
            <person name="Jensen L."/>
            <person name="Jensen C."/>
            <person name="Gillespie R.G."/>
            <person name="Hoff K.J."/>
            <person name="Prost S."/>
        </authorList>
    </citation>
    <scope>NUCLEOTIDE SEQUENCE</scope>
</reference>
<organism evidence="2 3">
    <name type="scientific">Argiope bruennichi</name>
    <name type="common">Wasp spider</name>
    <name type="synonym">Aranea bruennichi</name>
    <dbReference type="NCBI Taxonomy" id="94029"/>
    <lineage>
        <taxon>Eukaryota</taxon>
        <taxon>Metazoa</taxon>
        <taxon>Ecdysozoa</taxon>
        <taxon>Arthropoda</taxon>
        <taxon>Chelicerata</taxon>
        <taxon>Arachnida</taxon>
        <taxon>Araneae</taxon>
        <taxon>Araneomorphae</taxon>
        <taxon>Entelegynae</taxon>
        <taxon>Araneoidea</taxon>
        <taxon>Araneidae</taxon>
        <taxon>Argiope</taxon>
    </lineage>
</organism>
<dbReference type="Gene3D" id="1.20.1070.10">
    <property type="entry name" value="Rhodopsin 7-helix transmembrane proteins"/>
    <property type="match status" value="1"/>
</dbReference>
<keyword evidence="1" id="KW-0812">Transmembrane</keyword>
<keyword evidence="3" id="KW-1185">Reference proteome</keyword>
<gene>
    <name evidence="2" type="ORF">HNY73_005502</name>
</gene>
<evidence type="ECO:0000313" key="2">
    <source>
        <dbReference type="EMBL" id="KAF8790485.1"/>
    </source>
</evidence>
<feature type="transmembrane region" description="Helical" evidence="1">
    <location>
        <begin position="115"/>
        <end position="135"/>
    </location>
</feature>
<dbReference type="SUPFAM" id="SSF81321">
    <property type="entry name" value="Family A G protein-coupled receptor-like"/>
    <property type="match status" value="1"/>
</dbReference>
<keyword evidence="1" id="KW-0472">Membrane</keyword>
<dbReference type="AlphaFoldDB" id="A0A8T0FJB9"/>
<reference evidence="2" key="2">
    <citation type="submission" date="2020-06" db="EMBL/GenBank/DDBJ databases">
        <authorList>
            <person name="Sheffer M."/>
        </authorList>
    </citation>
    <scope>NUCLEOTIDE SEQUENCE</scope>
</reference>
<accession>A0A8T0FJB9</accession>
<protein>
    <recommendedName>
        <fullName evidence="4">G-protein coupled receptors family 1 profile domain-containing protein</fullName>
    </recommendedName>
</protein>
<keyword evidence="1" id="KW-1133">Transmembrane helix</keyword>
<name>A0A8T0FJB9_ARGBR</name>
<comment type="caution">
    <text evidence="2">The sequence shown here is derived from an EMBL/GenBank/DDBJ whole genome shotgun (WGS) entry which is preliminary data.</text>
</comment>
<proteinExistence type="predicted"/>
<dbReference type="Proteomes" id="UP000807504">
    <property type="component" value="Unassembled WGS sequence"/>
</dbReference>
<evidence type="ECO:0000256" key="1">
    <source>
        <dbReference type="SAM" id="Phobius"/>
    </source>
</evidence>